<sequence length="481" mass="51691">MFKLSQIVIAGLLVQLSGCAVDVTRQDGEKAFAAIPALSAEEAYFDTNTAPQGNWWQLYNDAALNQIVSEALQANKDLSAAEANLKRSRSVLQEVDARRLPGTDINGGVSYGDGIPATGMSIGDTQLTQYGTFSVSWEADLFGRVSAAINAANADVATVQAARDSVRITVAAETTRAYLNACSYAFSLTVAEQSLAASQEQLWLVAAMEQAGSAVQADIERAKGVVASARADIPLLTAQHRNALIQLAALMGRTPDNIPAAASECEAPPQMSAVLPVGDAQSMLRRRPDLRQAEMQLKAEAARMDIAIADMYPQISLGAGLNYFNSEAISTSDAFSFSLGPLISWRFPNQQQTRARIRQAEAQQEMVFAQLEGAVLNALSEVEQALQNVVAQRQREAALQSAMAAYERAFDMTQTRYQAGASSYLDVLTAQQDWLTARASHAASLQQLTAQRVTLFKALGGGWEQDNTPQNESTLSLTSSR</sequence>
<dbReference type="Gene3D" id="2.20.200.10">
    <property type="entry name" value="Outer membrane efflux proteins (OEP)"/>
    <property type="match status" value="1"/>
</dbReference>
<feature type="compositionally biased region" description="Polar residues" evidence="4">
    <location>
        <begin position="465"/>
        <end position="481"/>
    </location>
</feature>
<feature type="coiled-coil region" evidence="3">
    <location>
        <begin position="64"/>
        <end position="98"/>
    </location>
</feature>
<keyword evidence="2" id="KW-0812">Transmembrane</keyword>
<gene>
    <name evidence="5" type="ORF">BFC17_07510</name>
</gene>
<evidence type="ECO:0000313" key="6">
    <source>
        <dbReference type="Proteomes" id="UP000176037"/>
    </source>
</evidence>
<evidence type="ECO:0000256" key="4">
    <source>
        <dbReference type="SAM" id="MobiDB-lite"/>
    </source>
</evidence>
<dbReference type="GO" id="GO:0009279">
    <property type="term" value="C:cell outer membrane"/>
    <property type="evidence" value="ECO:0007669"/>
    <property type="project" value="UniProtKB-SubCell"/>
</dbReference>
<evidence type="ECO:0000256" key="1">
    <source>
        <dbReference type="ARBA" id="ARBA00007613"/>
    </source>
</evidence>
<dbReference type="PANTHER" id="PTHR30203:SF21">
    <property type="entry name" value="OUTER MEMBRANE COMPONENT OF MULTIDRUG EFFLUX PUMP-RELATED"/>
    <property type="match status" value="1"/>
</dbReference>
<dbReference type="SUPFAM" id="SSF56954">
    <property type="entry name" value="Outer membrane efflux proteins (OEP)"/>
    <property type="match status" value="1"/>
</dbReference>
<evidence type="ECO:0000256" key="2">
    <source>
        <dbReference type="RuleBase" id="RU362097"/>
    </source>
</evidence>
<dbReference type="InterPro" id="IPR010131">
    <property type="entry name" value="MdtP/NodT-like"/>
</dbReference>
<keyword evidence="6" id="KW-1185">Reference proteome</keyword>
<evidence type="ECO:0000313" key="5">
    <source>
        <dbReference type="EMBL" id="OFI32290.1"/>
    </source>
</evidence>
<keyword evidence="3" id="KW-0175">Coiled coil</keyword>
<dbReference type="PANTHER" id="PTHR30203">
    <property type="entry name" value="OUTER MEMBRANE CATION EFFLUX PROTEIN"/>
    <property type="match status" value="1"/>
</dbReference>
<feature type="region of interest" description="Disordered" evidence="4">
    <location>
        <begin position="461"/>
        <end position="481"/>
    </location>
</feature>
<dbReference type="NCBIfam" id="TIGR01845">
    <property type="entry name" value="outer_NodT"/>
    <property type="match status" value="1"/>
</dbReference>
<name>A0A1E8F8Q6_9ALTE</name>
<keyword evidence="2" id="KW-0449">Lipoprotein</keyword>
<comment type="subcellular location">
    <subcellularLocation>
        <location evidence="2">Cell outer membrane</location>
        <topology evidence="2">Lipid-anchor</topology>
    </subcellularLocation>
</comment>
<dbReference type="InterPro" id="IPR003423">
    <property type="entry name" value="OMP_efflux"/>
</dbReference>
<dbReference type="STRING" id="1856405.BFC17_07510"/>
<organism evidence="5 6">
    <name type="scientific">Alteromonas lipolytica</name>
    <dbReference type="NCBI Taxonomy" id="1856405"/>
    <lineage>
        <taxon>Bacteria</taxon>
        <taxon>Pseudomonadati</taxon>
        <taxon>Pseudomonadota</taxon>
        <taxon>Gammaproteobacteria</taxon>
        <taxon>Alteromonadales</taxon>
        <taxon>Alteromonadaceae</taxon>
        <taxon>Alteromonas/Salinimonas group</taxon>
        <taxon>Alteromonas</taxon>
    </lineage>
</organism>
<evidence type="ECO:0000256" key="3">
    <source>
        <dbReference type="SAM" id="Coils"/>
    </source>
</evidence>
<keyword evidence="2" id="KW-0472">Membrane</keyword>
<accession>A0A1E8F8Q6</accession>
<dbReference type="Gene3D" id="1.20.1600.10">
    <property type="entry name" value="Outer membrane efflux proteins (OEP)"/>
    <property type="match status" value="1"/>
</dbReference>
<dbReference type="OrthoDB" id="9770517at2"/>
<dbReference type="AlphaFoldDB" id="A0A1E8F8Q6"/>
<dbReference type="EMBL" id="MJIC01000020">
    <property type="protein sequence ID" value="OFI32290.1"/>
    <property type="molecule type" value="Genomic_DNA"/>
</dbReference>
<proteinExistence type="inferred from homology"/>
<dbReference type="RefSeq" id="WP_070178535.1">
    <property type="nucleotide sequence ID" value="NZ_BMJR01000013.1"/>
</dbReference>
<dbReference type="Pfam" id="PF02321">
    <property type="entry name" value="OEP"/>
    <property type="match status" value="2"/>
</dbReference>
<protein>
    <recommendedName>
        <fullName evidence="7">Transporter</fullName>
    </recommendedName>
</protein>
<comment type="caution">
    <text evidence="5">The sequence shown here is derived from an EMBL/GenBank/DDBJ whole genome shotgun (WGS) entry which is preliminary data.</text>
</comment>
<keyword evidence="2" id="KW-0564">Palmitate</keyword>
<evidence type="ECO:0008006" key="7">
    <source>
        <dbReference type="Google" id="ProtNLM"/>
    </source>
</evidence>
<keyword evidence="2" id="KW-1134">Transmembrane beta strand</keyword>
<comment type="similarity">
    <text evidence="1 2">Belongs to the outer membrane factor (OMF) (TC 1.B.17) family.</text>
</comment>
<reference evidence="5 6" key="1">
    <citation type="submission" date="2016-09" db="EMBL/GenBank/DDBJ databases">
        <title>Alteromonas lipolytica, a new species isolated from sea water.</title>
        <authorList>
            <person name="Wu Y.-H."/>
            <person name="Cheng H."/>
            <person name="Xu X.-W."/>
        </authorList>
    </citation>
    <scope>NUCLEOTIDE SEQUENCE [LARGE SCALE GENOMIC DNA]</scope>
    <source>
        <strain evidence="5 6">JW12</strain>
    </source>
</reference>
<dbReference type="Proteomes" id="UP000176037">
    <property type="component" value="Unassembled WGS sequence"/>
</dbReference>
<dbReference type="GO" id="GO:0015562">
    <property type="term" value="F:efflux transmembrane transporter activity"/>
    <property type="evidence" value="ECO:0007669"/>
    <property type="project" value="InterPro"/>
</dbReference>